<dbReference type="Pfam" id="PF07715">
    <property type="entry name" value="Plug"/>
    <property type="match status" value="1"/>
</dbReference>
<name>A0A2U2J7J8_9FLAO</name>
<dbReference type="Proteomes" id="UP000245670">
    <property type="component" value="Unassembled WGS sequence"/>
</dbReference>
<evidence type="ECO:0000259" key="3">
    <source>
        <dbReference type="Pfam" id="PF07715"/>
    </source>
</evidence>
<evidence type="ECO:0000313" key="4">
    <source>
        <dbReference type="EMBL" id="PWG04309.1"/>
    </source>
</evidence>
<comment type="caution">
    <text evidence="4">The sequence shown here is derived from an EMBL/GenBank/DDBJ whole genome shotgun (WGS) entry which is preliminary data.</text>
</comment>
<dbReference type="InterPro" id="IPR008969">
    <property type="entry name" value="CarboxyPept-like_regulatory"/>
</dbReference>
<feature type="repeat" description="TPR" evidence="1">
    <location>
        <begin position="335"/>
        <end position="368"/>
    </location>
</feature>
<reference evidence="4 5" key="1">
    <citation type="submission" date="2018-05" db="EMBL/GenBank/DDBJ databases">
        <title>Polaribacter aquimarinus sp. nov., isolated from sediment in a sediment of sea.</title>
        <authorList>
            <person name="Lu D."/>
        </authorList>
    </citation>
    <scope>NUCLEOTIDE SEQUENCE [LARGE SCALE GENOMIC DNA]</scope>
    <source>
        <strain evidence="4 5">ZY113</strain>
    </source>
</reference>
<feature type="domain" description="TonB-dependent receptor plug" evidence="3">
    <location>
        <begin position="144"/>
        <end position="227"/>
    </location>
</feature>
<dbReference type="SUPFAM" id="SSF48452">
    <property type="entry name" value="TPR-like"/>
    <property type="match status" value="1"/>
</dbReference>
<dbReference type="OrthoDB" id="1079187at2"/>
<evidence type="ECO:0000256" key="1">
    <source>
        <dbReference type="PROSITE-ProRule" id="PRU00339"/>
    </source>
</evidence>
<keyword evidence="1" id="KW-0802">TPR repeat</keyword>
<keyword evidence="2" id="KW-0732">Signal</keyword>
<dbReference type="EMBL" id="QFFG01000006">
    <property type="protein sequence ID" value="PWG04309.1"/>
    <property type="molecule type" value="Genomic_DNA"/>
</dbReference>
<evidence type="ECO:0000256" key="2">
    <source>
        <dbReference type="SAM" id="SignalP"/>
    </source>
</evidence>
<dbReference type="SUPFAM" id="SSF49464">
    <property type="entry name" value="Carboxypeptidase regulatory domain-like"/>
    <property type="match status" value="1"/>
</dbReference>
<dbReference type="InterPro" id="IPR019734">
    <property type="entry name" value="TPR_rpt"/>
</dbReference>
<accession>A0A2U2J7J8</accession>
<proteinExistence type="predicted"/>
<sequence length="568" mass="65750">MKKLLSLLILLSSLYAASQNKNIDRQIKGFVYHQKKPLSKVNIYIEGKNIGTTTSNKGYFSLKANTGDIIVFKYLGLKTVKIYIEDVTSILNINMKVISNELAEFSVKSKLKKKGVENLIFLGQANINIKSSGYAIKYLPGDKLNHGAINIFQAMRGKFSGMRIVGAPGNETVFLRGFSSNTPPLWDIDGLVTKNPPRFDPFIIEHIAVISSLSATTLYGNDAAGGVILVSTKADFRNKKLKNDIRKFYQNQDFYKNDATAFHEVKYGIPEYIKAFNTISSANEALAIYIEKSIAYKNKNSFHLNILNHFQEKYRDKKLILKVLSDFEKKSANHVEDLKTIAYKYQEINENEKAMKVYKKIAKLRPNHAQTFRDIANTFLEQEDYKNAWKIYKYYLKKGFIIEKNDIGDILNSEMIANYMKLKENKDFKEIFKISEYDKIVKSDIRLVFEWNTSEAEFELEFVNSNNQIHKEVNSLDENNELIINQKVRGYTSKEFMIEHFDNGDWLVNINYLGNKQYKPTTIKVTTYYNWGRPNQTKEIKVFNLKIENFKTQLIKLNREKFMDFASN</sequence>
<dbReference type="InterPro" id="IPR037066">
    <property type="entry name" value="Plug_dom_sf"/>
</dbReference>
<dbReference type="Gene3D" id="1.25.40.10">
    <property type="entry name" value="Tetratricopeptide repeat domain"/>
    <property type="match status" value="1"/>
</dbReference>
<dbReference type="InterPro" id="IPR011990">
    <property type="entry name" value="TPR-like_helical_dom_sf"/>
</dbReference>
<dbReference type="RefSeq" id="WP_109405679.1">
    <property type="nucleotide sequence ID" value="NZ_QFFG01000006.1"/>
</dbReference>
<dbReference type="Gene3D" id="2.170.130.10">
    <property type="entry name" value="TonB-dependent receptor, plug domain"/>
    <property type="match status" value="1"/>
</dbReference>
<organism evidence="4 5">
    <name type="scientific">Polaribacter aquimarinus</name>
    <dbReference type="NCBI Taxonomy" id="2100726"/>
    <lineage>
        <taxon>Bacteria</taxon>
        <taxon>Pseudomonadati</taxon>
        <taxon>Bacteroidota</taxon>
        <taxon>Flavobacteriia</taxon>
        <taxon>Flavobacteriales</taxon>
        <taxon>Flavobacteriaceae</taxon>
    </lineage>
</organism>
<dbReference type="SUPFAM" id="SSF56935">
    <property type="entry name" value="Porins"/>
    <property type="match status" value="1"/>
</dbReference>
<protein>
    <recommendedName>
        <fullName evidence="3">TonB-dependent receptor plug domain-containing protein</fullName>
    </recommendedName>
</protein>
<gene>
    <name evidence="4" type="ORF">DIS07_12945</name>
</gene>
<dbReference type="Pfam" id="PF13715">
    <property type="entry name" value="CarbopepD_reg_2"/>
    <property type="match status" value="1"/>
</dbReference>
<dbReference type="InterPro" id="IPR012910">
    <property type="entry name" value="Plug_dom"/>
</dbReference>
<feature type="signal peptide" evidence="2">
    <location>
        <begin position="1"/>
        <end position="18"/>
    </location>
</feature>
<evidence type="ECO:0000313" key="5">
    <source>
        <dbReference type="Proteomes" id="UP000245670"/>
    </source>
</evidence>
<keyword evidence="5" id="KW-1185">Reference proteome</keyword>
<feature type="chain" id="PRO_5015569752" description="TonB-dependent receptor plug domain-containing protein" evidence="2">
    <location>
        <begin position="19"/>
        <end position="568"/>
    </location>
</feature>
<dbReference type="PROSITE" id="PS50005">
    <property type="entry name" value="TPR"/>
    <property type="match status" value="1"/>
</dbReference>
<dbReference type="AlphaFoldDB" id="A0A2U2J7J8"/>